<dbReference type="AlphaFoldDB" id="A0A518VCB0"/>
<protein>
    <submittedName>
        <fullName evidence="1">Uncharacterized protein</fullName>
    </submittedName>
</protein>
<reference evidence="1 2" key="1">
    <citation type="submission" date="2018-11" db="EMBL/GenBank/DDBJ databases">
        <title>Phylogenetic determinants of toxin gene distribution in genomes of Brevibacillus laterosporus.</title>
        <authorList>
            <person name="Glare T.R."/>
            <person name="Durrant A."/>
            <person name="Berry C."/>
            <person name="Palma L."/>
            <person name="Ormskirk M."/>
            <person name="Cox M.O."/>
        </authorList>
    </citation>
    <scope>NUCLEOTIDE SEQUENCE [LARGE SCALE GENOMIC DNA]</scope>
    <source>
        <strain evidence="1 2">1821L</strain>
    </source>
</reference>
<sequence length="75" mass="8487">MKIYLVYSIDCSDDYPQLISGHKSEQNAKKKVESLTRAELERVANCSDWVSTGIGSMPELPYECTYTHVAIDLED</sequence>
<dbReference type="EMBL" id="CP033464">
    <property type="protein sequence ID" value="QDX94633.1"/>
    <property type="molecule type" value="Genomic_DNA"/>
</dbReference>
<proteinExistence type="predicted"/>
<gene>
    <name evidence="1" type="ORF">EEL30_21565</name>
</gene>
<evidence type="ECO:0000313" key="1">
    <source>
        <dbReference type="EMBL" id="QDX94633.1"/>
    </source>
</evidence>
<dbReference type="Proteomes" id="UP000319432">
    <property type="component" value="Chromosome"/>
</dbReference>
<accession>A0A518VCB0</accession>
<keyword evidence="2" id="KW-1185">Reference proteome</keyword>
<organism evidence="1 2">
    <name type="scientific">Brevibacillus laterosporus</name>
    <name type="common">Bacillus laterosporus</name>
    <dbReference type="NCBI Taxonomy" id="1465"/>
    <lineage>
        <taxon>Bacteria</taxon>
        <taxon>Bacillati</taxon>
        <taxon>Bacillota</taxon>
        <taxon>Bacilli</taxon>
        <taxon>Bacillales</taxon>
        <taxon>Paenibacillaceae</taxon>
        <taxon>Brevibacillus</taxon>
    </lineage>
</organism>
<name>A0A518VCB0_BRELA</name>
<evidence type="ECO:0000313" key="2">
    <source>
        <dbReference type="Proteomes" id="UP000319432"/>
    </source>
</evidence>